<dbReference type="InterPro" id="IPR005031">
    <property type="entry name" value="COQ10_START"/>
</dbReference>
<organism evidence="3 4">
    <name type="scientific">Nocardia arthritidis</name>
    <dbReference type="NCBI Taxonomy" id="228602"/>
    <lineage>
        <taxon>Bacteria</taxon>
        <taxon>Bacillati</taxon>
        <taxon>Actinomycetota</taxon>
        <taxon>Actinomycetes</taxon>
        <taxon>Mycobacteriales</taxon>
        <taxon>Nocardiaceae</taxon>
        <taxon>Nocardia</taxon>
    </lineage>
</organism>
<feature type="domain" description="Coenzyme Q-binding protein COQ10 START" evidence="2">
    <location>
        <begin position="217"/>
        <end position="320"/>
    </location>
</feature>
<dbReference type="Gene3D" id="3.30.530.20">
    <property type="match status" value="2"/>
</dbReference>
<dbReference type="KEGG" id="nah:F5544_10770"/>
<sequence length="506" mass="56567">MGPQIFPVGRLEHPRAGSYRFRQLRPQAPCPRCPRQPDHIPATALRVVPEQQRQFGMRVCRGRRLTEDAVNGQGPQQSGHGIGVRADLPGEFGDADRLVADQVGDPEVRRRLHRGGRPETVSHLMDDHRGRQGRDHVLRHHEHLFHRIRALTVRSVRRRPRAAFEAWTNRIHCPCSTGFRIRWSTVIGARPREIRRKRVAVSNTSNVHAEASLTVVAPASTVYDLILDVAHWPRMIGHGLHAARLDSSETEDLVEYWALAGPDAVRTWRSRRVFDAVGLRIAFTHEQPEPPIGSGWGEWLLRESSSGETLVTLRHGFTVDTGDPELPERMRQGITRNTGIQLQALKAYAEATGDRVVEWEESLFLAGPIEPVYEFFHDADRWPDRVPRVTAVRSREQESDIQFLSVDMAGSSVRTVGSVRLCLPGDRIVYRLLDPVAPVISHTGSWVFESTAAGTTVIGSQRAVVDGTDPAFEASGGPVRRLLAECGQTFLHCVRDFAATRADAAF</sequence>
<name>A0A6G9YU84_9NOCA</name>
<accession>A0A6G9YU84</accession>
<gene>
    <name evidence="3" type="ORF">F5544_10770</name>
</gene>
<protein>
    <recommendedName>
        <fullName evidence="2">Coenzyme Q-binding protein COQ10 START domain-containing protein</fullName>
    </recommendedName>
</protein>
<evidence type="ECO:0000256" key="1">
    <source>
        <dbReference type="SAM" id="MobiDB-lite"/>
    </source>
</evidence>
<dbReference type="Pfam" id="PF03364">
    <property type="entry name" value="Polyketide_cyc"/>
    <property type="match status" value="1"/>
</dbReference>
<reference evidence="3 4" key="1">
    <citation type="journal article" date="2019" name="ACS Chem. Biol.">
        <title>Identification and Mobilization of a Cryptic Antibiotic Biosynthesis Gene Locus from a Human-Pathogenic Nocardia Isolate.</title>
        <authorList>
            <person name="Herisse M."/>
            <person name="Ishida K."/>
            <person name="Porter J.L."/>
            <person name="Howden B."/>
            <person name="Hertweck C."/>
            <person name="Stinear T.P."/>
            <person name="Pidot S.J."/>
        </authorList>
    </citation>
    <scope>NUCLEOTIDE SEQUENCE [LARGE SCALE GENOMIC DNA]</scope>
    <source>
        <strain evidence="3 4">AUSMDU00012717</strain>
    </source>
</reference>
<evidence type="ECO:0000259" key="2">
    <source>
        <dbReference type="Pfam" id="PF03364"/>
    </source>
</evidence>
<evidence type="ECO:0000313" key="4">
    <source>
        <dbReference type="Proteomes" id="UP000503540"/>
    </source>
</evidence>
<dbReference type="EMBL" id="CP046172">
    <property type="protein sequence ID" value="QIS16895.1"/>
    <property type="molecule type" value="Genomic_DNA"/>
</dbReference>
<dbReference type="Proteomes" id="UP000503540">
    <property type="component" value="Chromosome"/>
</dbReference>
<proteinExistence type="predicted"/>
<dbReference type="InterPro" id="IPR023393">
    <property type="entry name" value="START-like_dom_sf"/>
</dbReference>
<dbReference type="AlphaFoldDB" id="A0A6G9YU84"/>
<dbReference type="CDD" id="cd08861">
    <property type="entry name" value="OtcD1_ARO-CYC_like"/>
    <property type="match status" value="1"/>
</dbReference>
<feature type="region of interest" description="Disordered" evidence="1">
    <location>
        <begin position="103"/>
        <end position="131"/>
    </location>
</feature>
<dbReference type="SUPFAM" id="SSF55961">
    <property type="entry name" value="Bet v1-like"/>
    <property type="match status" value="2"/>
</dbReference>
<keyword evidence="4" id="KW-1185">Reference proteome</keyword>
<evidence type="ECO:0000313" key="3">
    <source>
        <dbReference type="EMBL" id="QIS16895.1"/>
    </source>
</evidence>